<dbReference type="InterPro" id="IPR043129">
    <property type="entry name" value="ATPase_NBD"/>
</dbReference>
<evidence type="ECO:0000313" key="1">
    <source>
        <dbReference type="EMBL" id="OMH82374.1"/>
    </source>
</evidence>
<dbReference type="InterPro" id="IPR004000">
    <property type="entry name" value="Actin"/>
</dbReference>
<dbReference type="Gene3D" id="3.30.420.40">
    <property type="match status" value="1"/>
</dbReference>
<dbReference type="PANTHER" id="PTHR11937">
    <property type="entry name" value="ACTIN"/>
    <property type="match status" value="1"/>
</dbReference>
<comment type="caution">
    <text evidence="1">The sequence shown here is derived from an EMBL/GenBank/DDBJ whole genome shotgun (WGS) entry which is preliminary data.</text>
</comment>
<dbReference type="Proteomes" id="UP000188320">
    <property type="component" value="Unassembled WGS sequence"/>
</dbReference>
<dbReference type="OrthoDB" id="337660at2759"/>
<dbReference type="Gene3D" id="3.90.640.10">
    <property type="entry name" value="Actin, Chain A, domain 4"/>
    <property type="match status" value="1"/>
</dbReference>
<proteinExistence type="predicted"/>
<keyword evidence="2" id="KW-1185">Reference proteome</keyword>
<dbReference type="AlphaFoldDB" id="A0A1R1PN38"/>
<reference evidence="2" key="1">
    <citation type="submission" date="2017-01" db="EMBL/GenBank/DDBJ databases">
        <authorList>
            <person name="Wang Y."/>
            <person name="White M."/>
            <person name="Kvist S."/>
            <person name="Moncalvo J.-M."/>
        </authorList>
    </citation>
    <scope>NUCLEOTIDE SEQUENCE [LARGE SCALE GENOMIC DNA]</scope>
    <source>
        <strain evidence="2">COL-18-3</strain>
    </source>
</reference>
<dbReference type="Pfam" id="PF00022">
    <property type="entry name" value="Actin"/>
    <property type="match status" value="2"/>
</dbReference>
<organism evidence="1 2">
    <name type="scientific">Zancudomyces culisetae</name>
    <name type="common">Gut fungus</name>
    <name type="synonym">Smittium culisetae</name>
    <dbReference type="NCBI Taxonomy" id="1213189"/>
    <lineage>
        <taxon>Eukaryota</taxon>
        <taxon>Fungi</taxon>
        <taxon>Fungi incertae sedis</taxon>
        <taxon>Zoopagomycota</taxon>
        <taxon>Kickxellomycotina</taxon>
        <taxon>Harpellomycetes</taxon>
        <taxon>Harpellales</taxon>
        <taxon>Legeriomycetaceae</taxon>
        <taxon>Zancudomyces</taxon>
    </lineage>
</organism>
<name>A0A1R1PN38_ZANCU</name>
<gene>
    <name evidence="1" type="ORF">AX774_g4150</name>
</gene>
<dbReference type="EMBL" id="LSSK01000678">
    <property type="protein sequence ID" value="OMH82374.1"/>
    <property type="molecule type" value="Genomic_DNA"/>
</dbReference>
<sequence length="282" mass="30732">MEGLVVNIGYLETSVVPVFDGRPMYVYAQYSSIAGKALEEYLGKVLTQYGAYSIVEVGGFNNKLPKSFVTKKLCNHIIHNFIFASPVAPPKGLAISSESSETDSPLVCKELLSFYSQTLIASELDFAWELENSQAIRIRLPGWVREHILEVVFLGDPEVDKLGITELVLRSIKAVPVDLRRTMASNLLITGGLADIPNIRPRLLADISSALYEVPGWNTLAESAKLAEESTEDKQTDGTPLLSSGIVFLSSDRAWIGTSLACSAGFNSTKATLDNLCTFSFS</sequence>
<dbReference type="SUPFAM" id="SSF53067">
    <property type="entry name" value="Actin-like ATPase domain"/>
    <property type="match status" value="1"/>
</dbReference>
<protein>
    <submittedName>
        <fullName evidence="1">Actin-1</fullName>
    </submittedName>
</protein>
<evidence type="ECO:0000313" key="2">
    <source>
        <dbReference type="Proteomes" id="UP000188320"/>
    </source>
</evidence>
<accession>A0A1R1PN38</accession>